<evidence type="ECO:0000313" key="3">
    <source>
        <dbReference type="Proteomes" id="UP000886520"/>
    </source>
</evidence>
<keyword evidence="1" id="KW-1133">Transmembrane helix</keyword>
<name>A0A9D4UZS3_ADICA</name>
<keyword evidence="3" id="KW-1185">Reference proteome</keyword>
<sequence length="94" mass="10575">MAFRAANVICAPNVVRRVALVTELRLVRDITGWGGSGEAPLKSPSCHSDPDRPLGGVFVMWVGVRVFLLLLYRDWMARAILFGWSFQLLFLPSW</sequence>
<organism evidence="2 3">
    <name type="scientific">Adiantum capillus-veneris</name>
    <name type="common">Maidenhair fern</name>
    <dbReference type="NCBI Taxonomy" id="13818"/>
    <lineage>
        <taxon>Eukaryota</taxon>
        <taxon>Viridiplantae</taxon>
        <taxon>Streptophyta</taxon>
        <taxon>Embryophyta</taxon>
        <taxon>Tracheophyta</taxon>
        <taxon>Polypodiopsida</taxon>
        <taxon>Polypodiidae</taxon>
        <taxon>Polypodiales</taxon>
        <taxon>Pteridineae</taxon>
        <taxon>Pteridaceae</taxon>
        <taxon>Vittarioideae</taxon>
        <taxon>Adiantum</taxon>
    </lineage>
</organism>
<dbReference type="AlphaFoldDB" id="A0A9D4UZS3"/>
<evidence type="ECO:0000313" key="2">
    <source>
        <dbReference type="EMBL" id="KAI5077130.1"/>
    </source>
</evidence>
<protein>
    <submittedName>
        <fullName evidence="2">Uncharacterized protein</fullName>
    </submittedName>
</protein>
<proteinExistence type="predicted"/>
<accession>A0A9D4UZS3</accession>
<gene>
    <name evidence="2" type="ORF">GOP47_0006954</name>
</gene>
<keyword evidence="1" id="KW-0812">Transmembrane</keyword>
<dbReference type="EMBL" id="JABFUD020000007">
    <property type="protein sequence ID" value="KAI5077130.1"/>
    <property type="molecule type" value="Genomic_DNA"/>
</dbReference>
<reference evidence="2" key="1">
    <citation type="submission" date="2021-01" db="EMBL/GenBank/DDBJ databases">
        <title>Adiantum capillus-veneris genome.</title>
        <authorList>
            <person name="Fang Y."/>
            <person name="Liao Q."/>
        </authorList>
    </citation>
    <scope>NUCLEOTIDE SEQUENCE</scope>
    <source>
        <strain evidence="2">H3</strain>
        <tissue evidence="2">Leaf</tissue>
    </source>
</reference>
<comment type="caution">
    <text evidence="2">The sequence shown here is derived from an EMBL/GenBank/DDBJ whole genome shotgun (WGS) entry which is preliminary data.</text>
</comment>
<dbReference type="Proteomes" id="UP000886520">
    <property type="component" value="Chromosome 7"/>
</dbReference>
<keyword evidence="1" id="KW-0472">Membrane</keyword>
<evidence type="ECO:0000256" key="1">
    <source>
        <dbReference type="SAM" id="Phobius"/>
    </source>
</evidence>
<feature type="transmembrane region" description="Helical" evidence="1">
    <location>
        <begin position="54"/>
        <end position="72"/>
    </location>
</feature>